<protein>
    <recommendedName>
        <fullName evidence="5">Protein FecR</fullName>
    </recommendedName>
</protein>
<dbReference type="PIRSF" id="PIRSF018266">
    <property type="entry name" value="FecR"/>
    <property type="match status" value="1"/>
</dbReference>
<evidence type="ECO:0000259" key="3">
    <source>
        <dbReference type="Pfam" id="PF16344"/>
    </source>
</evidence>
<proteinExistence type="predicted"/>
<dbReference type="Gene3D" id="3.55.50.30">
    <property type="match status" value="1"/>
</dbReference>
<dbReference type="EMBL" id="VSSQ01002097">
    <property type="protein sequence ID" value="MPM13289.1"/>
    <property type="molecule type" value="Genomic_DNA"/>
</dbReference>
<keyword evidence="1" id="KW-0472">Membrane</keyword>
<dbReference type="Pfam" id="PF04773">
    <property type="entry name" value="FecR"/>
    <property type="match status" value="1"/>
</dbReference>
<dbReference type="Gene3D" id="2.60.120.1440">
    <property type="match status" value="1"/>
</dbReference>
<comment type="caution">
    <text evidence="4">The sequence shown here is derived from an EMBL/GenBank/DDBJ whole genome shotgun (WGS) entry which is preliminary data.</text>
</comment>
<reference evidence="4" key="1">
    <citation type="submission" date="2019-08" db="EMBL/GenBank/DDBJ databases">
        <authorList>
            <person name="Kucharzyk K."/>
            <person name="Murdoch R.W."/>
            <person name="Higgins S."/>
            <person name="Loffler F."/>
        </authorList>
    </citation>
    <scope>NUCLEOTIDE SEQUENCE</scope>
</reference>
<dbReference type="FunFam" id="2.60.120.1440:FF:000001">
    <property type="entry name" value="Putative anti-sigma factor"/>
    <property type="match status" value="1"/>
</dbReference>
<feature type="transmembrane region" description="Helical" evidence="1">
    <location>
        <begin position="71"/>
        <end position="91"/>
    </location>
</feature>
<evidence type="ECO:0000256" key="1">
    <source>
        <dbReference type="SAM" id="Phobius"/>
    </source>
</evidence>
<evidence type="ECO:0008006" key="5">
    <source>
        <dbReference type="Google" id="ProtNLM"/>
    </source>
</evidence>
<dbReference type="Pfam" id="PF16344">
    <property type="entry name" value="FecR_C"/>
    <property type="match status" value="1"/>
</dbReference>
<dbReference type="InterPro" id="IPR006860">
    <property type="entry name" value="FecR"/>
</dbReference>
<evidence type="ECO:0000259" key="2">
    <source>
        <dbReference type="Pfam" id="PF04773"/>
    </source>
</evidence>
<dbReference type="GO" id="GO:0016989">
    <property type="term" value="F:sigma factor antagonist activity"/>
    <property type="evidence" value="ECO:0007669"/>
    <property type="project" value="TreeGrafter"/>
</dbReference>
<accession>A0A644XB08</accession>
<gene>
    <name evidence="4" type="ORF">SDC9_59645</name>
</gene>
<dbReference type="PANTHER" id="PTHR30273">
    <property type="entry name" value="PERIPLASMIC SIGNAL SENSOR AND SIGMA FACTOR ACTIVATOR FECR-RELATED"/>
    <property type="match status" value="1"/>
</dbReference>
<organism evidence="4">
    <name type="scientific">bioreactor metagenome</name>
    <dbReference type="NCBI Taxonomy" id="1076179"/>
    <lineage>
        <taxon>unclassified sequences</taxon>
        <taxon>metagenomes</taxon>
        <taxon>ecological metagenomes</taxon>
    </lineage>
</organism>
<name>A0A644XB08_9ZZZZ</name>
<dbReference type="InterPro" id="IPR032508">
    <property type="entry name" value="FecR_C"/>
</dbReference>
<feature type="domain" description="FecR protein" evidence="2">
    <location>
        <begin position="103"/>
        <end position="197"/>
    </location>
</feature>
<keyword evidence="1" id="KW-1133">Transmembrane helix</keyword>
<dbReference type="InterPro" id="IPR012373">
    <property type="entry name" value="Ferrdict_sens_TM"/>
</dbReference>
<keyword evidence="1" id="KW-0812">Transmembrane</keyword>
<sequence>MDKEKLYRFFEGNVTVEEGMEIRDWMEASAENKRIFMKEHKLFSAILLQDKRRIAAVPGRSRLRTILKSDWLRVAAIALITLSLNAVYQHYVADNKELAMSIVSVPAGQRTNVTLPDGTNVWLNARTTIRFPEKFSTRNRTVELMGEGYFDVVKDKERPFIVKTDKYSIEVLGTKFDVEAYPDEEKFVTTLMQGSVKLTSQASPSHQVTLKPEHKATLKDGRLEVSKVTDFNPYRWKEGLISFKDEPFLTIMKDLEKYYGFKIIINNQDVLKYSYTGSFRQTDGVDYALRVLQNDISFSYKKDNETQIIHIN</sequence>
<dbReference type="PANTHER" id="PTHR30273:SF2">
    <property type="entry name" value="PROTEIN FECR"/>
    <property type="match status" value="1"/>
</dbReference>
<feature type="domain" description="Protein FecR C-terminal" evidence="3">
    <location>
        <begin position="241"/>
        <end position="309"/>
    </location>
</feature>
<evidence type="ECO:0000313" key="4">
    <source>
        <dbReference type="EMBL" id="MPM13289.1"/>
    </source>
</evidence>
<dbReference type="AlphaFoldDB" id="A0A644XB08"/>